<name>A0ABQ4YXA4_9ASTR</name>
<evidence type="ECO:0000313" key="2">
    <source>
        <dbReference type="EMBL" id="GJS81532.1"/>
    </source>
</evidence>
<feature type="compositionally biased region" description="Low complexity" evidence="1">
    <location>
        <begin position="113"/>
        <end position="124"/>
    </location>
</feature>
<reference evidence="2" key="1">
    <citation type="journal article" date="2022" name="Int. J. Mol. Sci.">
        <title>Draft Genome of Tanacetum Coccineum: Genomic Comparison of Closely Related Tanacetum-Family Plants.</title>
        <authorList>
            <person name="Yamashiro T."/>
            <person name="Shiraishi A."/>
            <person name="Nakayama K."/>
            <person name="Satake H."/>
        </authorList>
    </citation>
    <scope>NUCLEOTIDE SEQUENCE</scope>
</reference>
<organism evidence="2 3">
    <name type="scientific">Tanacetum coccineum</name>
    <dbReference type="NCBI Taxonomy" id="301880"/>
    <lineage>
        <taxon>Eukaryota</taxon>
        <taxon>Viridiplantae</taxon>
        <taxon>Streptophyta</taxon>
        <taxon>Embryophyta</taxon>
        <taxon>Tracheophyta</taxon>
        <taxon>Spermatophyta</taxon>
        <taxon>Magnoliopsida</taxon>
        <taxon>eudicotyledons</taxon>
        <taxon>Gunneridae</taxon>
        <taxon>Pentapetalae</taxon>
        <taxon>asterids</taxon>
        <taxon>campanulids</taxon>
        <taxon>Asterales</taxon>
        <taxon>Asteraceae</taxon>
        <taxon>Asteroideae</taxon>
        <taxon>Anthemideae</taxon>
        <taxon>Anthemidinae</taxon>
        <taxon>Tanacetum</taxon>
    </lineage>
</organism>
<accession>A0ABQ4YXA4</accession>
<evidence type="ECO:0000256" key="1">
    <source>
        <dbReference type="SAM" id="MobiDB-lite"/>
    </source>
</evidence>
<evidence type="ECO:0000313" key="3">
    <source>
        <dbReference type="Proteomes" id="UP001151760"/>
    </source>
</evidence>
<sequence>MDDEPMWAADRGVASTPDSVITIPETANEFAIKVTPSTKSNGHNSKAYQPPHSPNEHVNAVFTRSGKSYNPPINRNEQQDNSETPVNFDSDDKDEPTPQPKTQDPKPVKETPLPKLYKPKIPYPQRLRKEKMEA</sequence>
<gene>
    <name evidence="2" type="ORF">Tco_0748073</name>
</gene>
<dbReference type="Proteomes" id="UP001151760">
    <property type="component" value="Unassembled WGS sequence"/>
</dbReference>
<feature type="region of interest" description="Disordered" evidence="1">
    <location>
        <begin position="33"/>
        <end position="134"/>
    </location>
</feature>
<feature type="region of interest" description="Disordered" evidence="1">
    <location>
        <begin position="1"/>
        <end position="20"/>
    </location>
</feature>
<feature type="compositionally biased region" description="Polar residues" evidence="1">
    <location>
        <begin position="65"/>
        <end position="87"/>
    </location>
</feature>
<proteinExistence type="predicted"/>
<reference evidence="2" key="2">
    <citation type="submission" date="2022-01" db="EMBL/GenBank/DDBJ databases">
        <authorList>
            <person name="Yamashiro T."/>
            <person name="Shiraishi A."/>
            <person name="Satake H."/>
            <person name="Nakayama K."/>
        </authorList>
    </citation>
    <scope>NUCLEOTIDE SEQUENCE</scope>
</reference>
<feature type="compositionally biased region" description="Polar residues" evidence="1">
    <location>
        <begin position="35"/>
        <end position="47"/>
    </location>
</feature>
<keyword evidence="3" id="KW-1185">Reference proteome</keyword>
<protein>
    <submittedName>
        <fullName evidence="2">Uncharacterized protein</fullName>
    </submittedName>
</protein>
<dbReference type="EMBL" id="BQNB010010754">
    <property type="protein sequence ID" value="GJS81532.1"/>
    <property type="molecule type" value="Genomic_DNA"/>
</dbReference>
<comment type="caution">
    <text evidence="2">The sequence shown here is derived from an EMBL/GenBank/DDBJ whole genome shotgun (WGS) entry which is preliminary data.</text>
</comment>